<evidence type="ECO:0000313" key="4">
    <source>
        <dbReference type="EMBL" id="PVU99638.1"/>
    </source>
</evidence>
<feature type="compositionally biased region" description="Polar residues" evidence="1">
    <location>
        <begin position="68"/>
        <end position="82"/>
    </location>
</feature>
<dbReference type="EMBL" id="MBFT01000026">
    <property type="protein sequence ID" value="PVU99638.1"/>
    <property type="molecule type" value="Genomic_DNA"/>
</dbReference>
<feature type="domain" description="Aerobactin siderophore biosynthesis IucA/IucC-like C-terminal" evidence="3">
    <location>
        <begin position="574"/>
        <end position="702"/>
    </location>
</feature>
<accession>A0A2T9Z4V7</accession>
<evidence type="ECO:0000259" key="2">
    <source>
        <dbReference type="Pfam" id="PF04183"/>
    </source>
</evidence>
<dbReference type="InterPro" id="IPR022770">
    <property type="entry name" value="IucA/IucC-like_C"/>
</dbReference>
<evidence type="ECO:0008006" key="6">
    <source>
        <dbReference type="Google" id="ProtNLM"/>
    </source>
</evidence>
<reference evidence="4 5" key="1">
    <citation type="journal article" date="2018" name="MBio">
        <title>Comparative Genomics Reveals the Core Gene Toolbox for the Fungus-Insect Symbiosis.</title>
        <authorList>
            <person name="Wang Y."/>
            <person name="Stata M."/>
            <person name="Wang W."/>
            <person name="Stajich J.E."/>
            <person name="White M.M."/>
            <person name="Moncalvo J.M."/>
        </authorList>
    </citation>
    <scope>NUCLEOTIDE SEQUENCE [LARGE SCALE GENOMIC DNA]</scope>
    <source>
        <strain evidence="4 5">AUS-77-4</strain>
    </source>
</reference>
<feature type="region of interest" description="Disordered" evidence="1">
    <location>
        <begin position="119"/>
        <end position="145"/>
    </location>
</feature>
<name>A0A2T9Z4V7_9FUNG</name>
<feature type="compositionally biased region" description="Low complexity" evidence="1">
    <location>
        <begin position="124"/>
        <end position="140"/>
    </location>
</feature>
<feature type="domain" description="Aerobactin siderophore biosynthesis IucA/IucC N-terminal" evidence="2">
    <location>
        <begin position="274"/>
        <end position="458"/>
    </location>
</feature>
<sequence length="744" mass="84342">MKQQNPSFTSAFSQKLAHSNQTSLSTEFKNNHYAHAQHATISRLVSCLINEQLVSAYICFSNSDRKTQVTTTPTSKYTPNQKDPTDKISPCNDNEEQINMPIYTKKALNNAFLMITKRNEGSDDTTSGNSNSSGNEPGETSVKENGFRNTKIGKKLVNSLDVVSGSAFVFQLLNIPILENEITDYIYSVGFVDPEEFGPFCWYIENTSNIDTKDIGGEKMSDPIFIMRMVGEWLGSNINIVNDLCKELLSSVENQSYRYTNPPTLPDIKKWNAIDWENCIVEGHATHPMHKARYAVAPEIKFGVDIDFSNINLKFIKIQKSKLVVENDFEYYINHMLKSYFKTIENTNKNTPEINKLIQDIEVSSKISNPFVIIPVHPLQLPAVKEIFKSDIEILPIEIPANGQASLRTISVDYLHNIGKCIKLPIAIKVSSALRTVTPWSTYIGPRVTELIPIITQKLNEIESESNGKVATKVSGIDSFGDYEVNGKTNDGIDNTVLYIAKEPASAVYKTDDFDVAKYLACIIRDEAESLIDTSKEKVIICAALTERDVDGISFVEKCWKLQSKSQRIEFLFDYVDKLFAAFLPYIINFGWAFESHQQNTLVRVTKEEPHKVTGFVVRDFGGIKVYRPQLKSVLGDHNDLKMLPDSCTDAHTMDEVYKLAYHTLIQCQLHRLVRALRLHYCGSGWAVVREVLNKHVPENHPLLKSWLSPKIDMKCFVSMKLDSLYRDYIYHKVPNILLYNPSE</sequence>
<dbReference type="Proteomes" id="UP000245699">
    <property type="component" value="Unassembled WGS sequence"/>
</dbReference>
<dbReference type="AlphaFoldDB" id="A0A2T9Z4V7"/>
<dbReference type="Gene3D" id="1.10.510.40">
    <property type="match status" value="1"/>
</dbReference>
<dbReference type="InterPro" id="IPR007310">
    <property type="entry name" value="Aerobactin_biosyn_IucA/IucC_N"/>
</dbReference>
<keyword evidence="5" id="KW-1185">Reference proteome</keyword>
<dbReference type="Pfam" id="PF04183">
    <property type="entry name" value="IucA_IucC"/>
    <property type="match status" value="1"/>
</dbReference>
<dbReference type="STRING" id="61424.A0A2T9Z4V7"/>
<proteinExistence type="predicted"/>
<organism evidence="4 5">
    <name type="scientific">Furculomyces boomerangus</name>
    <dbReference type="NCBI Taxonomy" id="61424"/>
    <lineage>
        <taxon>Eukaryota</taxon>
        <taxon>Fungi</taxon>
        <taxon>Fungi incertae sedis</taxon>
        <taxon>Zoopagomycota</taxon>
        <taxon>Kickxellomycotina</taxon>
        <taxon>Harpellomycetes</taxon>
        <taxon>Harpellales</taxon>
        <taxon>Harpellaceae</taxon>
        <taxon>Furculomyces</taxon>
    </lineage>
</organism>
<comment type="caution">
    <text evidence="4">The sequence shown here is derived from an EMBL/GenBank/DDBJ whole genome shotgun (WGS) entry which is preliminary data.</text>
</comment>
<dbReference type="Pfam" id="PF06276">
    <property type="entry name" value="FhuF"/>
    <property type="match status" value="1"/>
</dbReference>
<evidence type="ECO:0000256" key="1">
    <source>
        <dbReference type="SAM" id="MobiDB-lite"/>
    </source>
</evidence>
<gene>
    <name evidence="4" type="ORF">BB559_000543</name>
</gene>
<dbReference type="InterPro" id="IPR037455">
    <property type="entry name" value="LucA/IucC-like"/>
</dbReference>
<dbReference type="PANTHER" id="PTHR34384:SF5">
    <property type="entry name" value="L-2,3-DIAMINOPROPANOATE--CITRATE LIGASE"/>
    <property type="match status" value="1"/>
</dbReference>
<evidence type="ECO:0000313" key="5">
    <source>
        <dbReference type="Proteomes" id="UP000245699"/>
    </source>
</evidence>
<dbReference type="PANTHER" id="PTHR34384">
    <property type="entry name" value="L-2,3-DIAMINOPROPANOATE--CITRATE LIGASE"/>
    <property type="match status" value="1"/>
</dbReference>
<dbReference type="GO" id="GO:0019290">
    <property type="term" value="P:siderophore biosynthetic process"/>
    <property type="evidence" value="ECO:0007669"/>
    <property type="project" value="InterPro"/>
</dbReference>
<dbReference type="OrthoDB" id="2117718at2759"/>
<feature type="region of interest" description="Disordered" evidence="1">
    <location>
        <begin position="68"/>
        <end position="94"/>
    </location>
</feature>
<dbReference type="GO" id="GO:0016881">
    <property type="term" value="F:acid-amino acid ligase activity"/>
    <property type="evidence" value="ECO:0007669"/>
    <property type="project" value="UniProtKB-ARBA"/>
</dbReference>
<evidence type="ECO:0000259" key="3">
    <source>
        <dbReference type="Pfam" id="PF06276"/>
    </source>
</evidence>
<protein>
    <recommendedName>
        <fullName evidence="6">Aerobactin siderophore biosynthesis IucA/IucC N-terminal domain-containing protein</fullName>
    </recommendedName>
</protein>